<dbReference type="AlphaFoldDB" id="A0A7W9W5D7"/>
<gene>
    <name evidence="1" type="ORF">HNQ39_000587</name>
</gene>
<evidence type="ECO:0008006" key="3">
    <source>
        <dbReference type="Google" id="ProtNLM"/>
    </source>
</evidence>
<protein>
    <recommendedName>
        <fullName evidence="3">HNH endonuclease</fullName>
    </recommendedName>
</protein>
<name>A0A7W9W5D7_ARMRO</name>
<keyword evidence="2" id="KW-1185">Reference proteome</keyword>
<sequence length="97" mass="10903">MAEKHGGLTILDNLAYACFLCNSNKGSDLASLSLTGELARFFNPRTDIWSQHFRIVGELIVPTTAIGEATERIFQFNTPERCEERWGLQVLNRFPTG</sequence>
<dbReference type="EMBL" id="JACHGW010000001">
    <property type="protein sequence ID" value="MBB6048825.1"/>
    <property type="molecule type" value="Genomic_DNA"/>
</dbReference>
<evidence type="ECO:0000313" key="1">
    <source>
        <dbReference type="EMBL" id="MBB6048825.1"/>
    </source>
</evidence>
<organism evidence="1 2">
    <name type="scientific">Armatimonas rosea</name>
    <dbReference type="NCBI Taxonomy" id="685828"/>
    <lineage>
        <taxon>Bacteria</taxon>
        <taxon>Bacillati</taxon>
        <taxon>Armatimonadota</taxon>
        <taxon>Armatimonadia</taxon>
        <taxon>Armatimonadales</taxon>
        <taxon>Armatimonadaceae</taxon>
        <taxon>Armatimonas</taxon>
    </lineage>
</organism>
<accession>A0A7W9W5D7</accession>
<dbReference type="Proteomes" id="UP000520814">
    <property type="component" value="Unassembled WGS sequence"/>
</dbReference>
<comment type="caution">
    <text evidence="1">The sequence shown here is derived from an EMBL/GenBank/DDBJ whole genome shotgun (WGS) entry which is preliminary data.</text>
</comment>
<evidence type="ECO:0000313" key="2">
    <source>
        <dbReference type="Proteomes" id="UP000520814"/>
    </source>
</evidence>
<proteinExistence type="predicted"/>
<reference evidence="1 2" key="1">
    <citation type="submission" date="2020-08" db="EMBL/GenBank/DDBJ databases">
        <title>Genomic Encyclopedia of Type Strains, Phase IV (KMG-IV): sequencing the most valuable type-strain genomes for metagenomic binning, comparative biology and taxonomic classification.</title>
        <authorList>
            <person name="Goeker M."/>
        </authorList>
    </citation>
    <scope>NUCLEOTIDE SEQUENCE [LARGE SCALE GENOMIC DNA]</scope>
    <source>
        <strain evidence="1 2">DSM 23562</strain>
    </source>
</reference>